<protein>
    <recommendedName>
        <fullName evidence="4">FAD-binding domain-containing protein</fullName>
    </recommendedName>
</protein>
<proteinExistence type="inferred from homology"/>
<reference evidence="5 6" key="2">
    <citation type="submission" date="2024-10" db="EMBL/GenBank/DDBJ databases">
        <authorList>
            <person name="Ryan C."/>
        </authorList>
    </citation>
    <scope>NUCLEOTIDE SEQUENCE [LARGE SCALE GENOMIC DNA]</scope>
</reference>
<comment type="similarity">
    <text evidence="3">Belongs to the 3-hydroxybenzoate 6-hydroxylase family.</text>
</comment>
<evidence type="ECO:0000256" key="2">
    <source>
        <dbReference type="ARBA" id="ARBA00023033"/>
    </source>
</evidence>
<accession>A0ABC9E8U2</accession>
<evidence type="ECO:0000259" key="4">
    <source>
        <dbReference type="Pfam" id="PF01494"/>
    </source>
</evidence>
<name>A0ABC9E8U2_9POAL</name>
<dbReference type="GO" id="GO:0004497">
    <property type="term" value="F:monooxygenase activity"/>
    <property type="evidence" value="ECO:0007669"/>
    <property type="project" value="UniProtKB-KW"/>
</dbReference>
<keyword evidence="2" id="KW-0503">Monooxygenase</keyword>
<dbReference type="InterPro" id="IPR044560">
    <property type="entry name" value="MOase"/>
</dbReference>
<organism evidence="5 6">
    <name type="scientific">Urochloa decumbens</name>
    <dbReference type="NCBI Taxonomy" id="240449"/>
    <lineage>
        <taxon>Eukaryota</taxon>
        <taxon>Viridiplantae</taxon>
        <taxon>Streptophyta</taxon>
        <taxon>Embryophyta</taxon>
        <taxon>Tracheophyta</taxon>
        <taxon>Spermatophyta</taxon>
        <taxon>Magnoliopsida</taxon>
        <taxon>Liliopsida</taxon>
        <taxon>Poales</taxon>
        <taxon>Poaceae</taxon>
        <taxon>PACMAD clade</taxon>
        <taxon>Panicoideae</taxon>
        <taxon>Panicodae</taxon>
        <taxon>Paniceae</taxon>
        <taxon>Melinidinae</taxon>
        <taxon>Urochloa</taxon>
    </lineage>
</organism>
<evidence type="ECO:0000256" key="1">
    <source>
        <dbReference type="ARBA" id="ARBA00023002"/>
    </source>
</evidence>
<reference evidence="6" key="1">
    <citation type="submission" date="2024-06" db="EMBL/GenBank/DDBJ databases">
        <authorList>
            <person name="Ryan C."/>
        </authorList>
    </citation>
    <scope>NUCLEOTIDE SEQUENCE [LARGE SCALE GENOMIC DNA]</scope>
</reference>
<evidence type="ECO:0000256" key="3">
    <source>
        <dbReference type="ARBA" id="ARBA00024018"/>
    </source>
</evidence>
<dbReference type="AlphaFoldDB" id="A0ABC9E8U2"/>
<feature type="domain" description="FAD-binding" evidence="4">
    <location>
        <begin position="7"/>
        <end position="321"/>
    </location>
</feature>
<dbReference type="PANTHER" id="PTHR45934:SF2">
    <property type="entry name" value="MONOOXYGENASE 1"/>
    <property type="match status" value="1"/>
</dbReference>
<evidence type="ECO:0000313" key="5">
    <source>
        <dbReference type="EMBL" id="CAL5053132.1"/>
    </source>
</evidence>
<evidence type="ECO:0000313" key="6">
    <source>
        <dbReference type="Proteomes" id="UP001497457"/>
    </source>
</evidence>
<dbReference type="PANTHER" id="PTHR45934">
    <property type="entry name" value="FAD/NAD(P)-BINDING OXIDOREDUCTASE FAMILY PROTEIN"/>
    <property type="match status" value="1"/>
</dbReference>
<dbReference type="InterPro" id="IPR002938">
    <property type="entry name" value="FAD-bd"/>
</dbReference>
<dbReference type="Proteomes" id="UP001497457">
    <property type="component" value="Chromosome 36b"/>
</dbReference>
<sequence>MEELHGIVIVGGGISGLATALALHRKGISSLVLERSETLRTDGVCISVHANGWRALDQLGIGTELRETANSITGYQNVWLKQKKTTLQSTSTEIRCLKQKDLIEALAKPLPPGTIRFGCHVAAISADTGGHCTLISTVDGSTIKAKALIGCDGVKSEVAKYLGLGGIASELPRLTILGIARYPHGHHPYGTQLLQLHGEELIVGRVPLNENLVHFFICRPSPSKDIDATAAKEYVLEKLKDQCPADIIEMVCDPEKERLKTLTRVWYRPPWQMLFGRFQMGTVVVAGDAMHAMGPFIGQAGSAALEDAVVLARSVSRALPGGVDMVSDDREVHEKISAALGKYVRERRTRVFMLSLEAFVTGSLLTAKALAKYLVLVPILIILGSESRRNANYDCGRL</sequence>
<gene>
    <name evidence="5" type="ORF">URODEC1_LOCUS93071</name>
</gene>
<dbReference type="EMBL" id="OZ075146">
    <property type="protein sequence ID" value="CAL5053132.1"/>
    <property type="molecule type" value="Genomic_DNA"/>
</dbReference>
<dbReference type="Gene3D" id="3.50.50.60">
    <property type="entry name" value="FAD/NAD(P)-binding domain"/>
    <property type="match status" value="1"/>
</dbReference>
<dbReference type="PRINTS" id="PR00420">
    <property type="entry name" value="RNGMNOXGNASE"/>
</dbReference>
<dbReference type="SUPFAM" id="SSF51905">
    <property type="entry name" value="FAD/NAD(P)-binding domain"/>
    <property type="match status" value="1"/>
</dbReference>
<keyword evidence="1" id="KW-0560">Oxidoreductase</keyword>
<keyword evidence="6" id="KW-1185">Reference proteome</keyword>
<dbReference type="InterPro" id="IPR036188">
    <property type="entry name" value="FAD/NAD-bd_sf"/>
</dbReference>
<dbReference type="Pfam" id="PF01494">
    <property type="entry name" value="FAD_binding_3"/>
    <property type="match status" value="1"/>
</dbReference>